<sequence length="465" mass="53188">MSIKVRFAPSPTGLIHIGTARTAIFNWLFAKKNKGQFYLRIEDTDKERSKVEYFESIKWGLRWLGLDWDGDIFFQSKHIKRHKEVAEILLRKGKAYYCYESLEEIQAFKASNQGKKFISKWRSGDRPPGIGLPVVRLKINNEATTKINDIILGEIEVKNSELDDMVLLRSDGTPTYLLSCVVDDYDMQISHVIRGNDHLTNTFRQLQILKALNWQEPNYAHIPLIHGADGSKMSKRDGALGLEEYQKNGYLPEALFNYLLRLGWGHGDYEIVSIYDAIKIFDLKDISKSPARFDTAKLNHLNQHYIQSQADDVIFKLVIEKLGNKLPNAKCEARIKNAIQLIKTRGETINEIAELALVFISVVEPADEKAKEILAESSSIVLLKDLYAMLQECEEWRAESLKRMCNDFAAERGLKPVVIMKVLRSTVLGTFNSPPIYETMEIIQKEEVLARVLRVLSKFPALSHL</sequence>
<protein>
    <recommendedName>
        <fullName evidence="8">Glutamate--tRNA ligase</fullName>
        <ecNumber evidence="8">6.1.1.17</ecNumber>
    </recommendedName>
    <alternativeName>
        <fullName evidence="8">Glutamyl-tRNA synthetase</fullName>
        <shortName evidence="8">GluRS</shortName>
    </alternativeName>
</protein>
<evidence type="ECO:0000313" key="11">
    <source>
        <dbReference type="EMBL" id="WPX97158.1"/>
    </source>
</evidence>
<comment type="catalytic activity">
    <reaction evidence="8">
        <text>tRNA(Glu) + L-glutamate + ATP = L-glutamyl-tRNA(Glu) + AMP + diphosphate</text>
        <dbReference type="Rhea" id="RHEA:23540"/>
        <dbReference type="Rhea" id="RHEA-COMP:9663"/>
        <dbReference type="Rhea" id="RHEA-COMP:9680"/>
        <dbReference type="ChEBI" id="CHEBI:29985"/>
        <dbReference type="ChEBI" id="CHEBI:30616"/>
        <dbReference type="ChEBI" id="CHEBI:33019"/>
        <dbReference type="ChEBI" id="CHEBI:78442"/>
        <dbReference type="ChEBI" id="CHEBI:78520"/>
        <dbReference type="ChEBI" id="CHEBI:456215"/>
        <dbReference type="EC" id="6.1.1.17"/>
    </reaction>
</comment>
<evidence type="ECO:0000256" key="8">
    <source>
        <dbReference type="HAMAP-Rule" id="MF_00022"/>
    </source>
</evidence>
<keyword evidence="12" id="KW-1185">Reference proteome</keyword>
<feature type="domain" description="Aminoacyl-tRNA synthetase class I anticodon-binding" evidence="10">
    <location>
        <begin position="330"/>
        <end position="454"/>
    </location>
</feature>
<dbReference type="EMBL" id="CP110820">
    <property type="protein sequence ID" value="WPX97158.1"/>
    <property type="molecule type" value="Genomic_DNA"/>
</dbReference>
<dbReference type="InterPro" id="IPR014729">
    <property type="entry name" value="Rossmann-like_a/b/a_fold"/>
</dbReference>
<dbReference type="Gene3D" id="3.40.50.620">
    <property type="entry name" value="HUPs"/>
    <property type="match status" value="1"/>
</dbReference>
<keyword evidence="6 8" id="KW-0648">Protein biosynthesis</keyword>
<dbReference type="CDD" id="cd00808">
    <property type="entry name" value="GluRS_core"/>
    <property type="match status" value="1"/>
</dbReference>
<accession>A0ABZ0UPV8</accession>
<dbReference type="InterPro" id="IPR020751">
    <property type="entry name" value="aa-tRNA-synth_I_codon-bd_sub2"/>
</dbReference>
<evidence type="ECO:0000313" key="12">
    <source>
        <dbReference type="Proteomes" id="UP001327219"/>
    </source>
</evidence>
<dbReference type="HAMAP" id="MF_00022">
    <property type="entry name" value="Glu_tRNA_synth_type1"/>
    <property type="match status" value="1"/>
</dbReference>
<dbReference type="PANTHER" id="PTHR43311:SF2">
    <property type="entry name" value="GLUTAMATE--TRNA LIGASE, MITOCHONDRIAL-RELATED"/>
    <property type="match status" value="1"/>
</dbReference>
<dbReference type="Pfam" id="PF19269">
    <property type="entry name" value="Anticodon_2"/>
    <property type="match status" value="1"/>
</dbReference>
<feature type="short sequence motif" description="'HIGH' region" evidence="8">
    <location>
        <begin position="9"/>
        <end position="19"/>
    </location>
</feature>
<dbReference type="InterPro" id="IPR045462">
    <property type="entry name" value="aa-tRNA-synth_I_cd-bd"/>
</dbReference>
<keyword evidence="2 8" id="KW-0963">Cytoplasm</keyword>
<comment type="subcellular location">
    <subcellularLocation>
        <location evidence="8">Cytoplasm</location>
    </subcellularLocation>
</comment>
<reference evidence="11 12" key="1">
    <citation type="submission" date="2022-11" db="EMBL/GenBank/DDBJ databases">
        <title>Host association and intracellularity evolved multiple times independently in the Rickettsiales.</title>
        <authorList>
            <person name="Castelli M."/>
            <person name="Nardi T."/>
            <person name="Gammuto L."/>
            <person name="Bellinzona G."/>
            <person name="Sabaneyeva E."/>
            <person name="Potekhin A."/>
            <person name="Serra V."/>
            <person name="Petroni G."/>
            <person name="Sassera D."/>
        </authorList>
    </citation>
    <scope>NUCLEOTIDE SEQUENCE [LARGE SCALE GENOMIC DNA]</scope>
    <source>
        <strain evidence="11 12">NDG2</strain>
    </source>
</reference>
<evidence type="ECO:0000256" key="4">
    <source>
        <dbReference type="ARBA" id="ARBA00022741"/>
    </source>
</evidence>
<gene>
    <name evidence="8" type="primary">gltX</name>
    <name evidence="11" type="ORF">Bandiella_01302</name>
</gene>
<keyword evidence="7 8" id="KW-0030">Aminoacyl-tRNA synthetase</keyword>
<dbReference type="InterPro" id="IPR004527">
    <property type="entry name" value="Glu-tRNA-ligase_bac/mito"/>
</dbReference>
<comment type="similarity">
    <text evidence="1 8">Belongs to the class-I aminoacyl-tRNA synthetase family. Glutamate--tRNA ligase type 1 subfamily.</text>
</comment>
<dbReference type="InterPro" id="IPR033910">
    <property type="entry name" value="GluRS_core"/>
</dbReference>
<keyword evidence="5 8" id="KW-0067">ATP-binding</keyword>
<dbReference type="InterPro" id="IPR049940">
    <property type="entry name" value="GluQ/Sye"/>
</dbReference>
<feature type="domain" description="Glutamyl/glutaminyl-tRNA synthetase class Ib catalytic" evidence="9">
    <location>
        <begin position="3"/>
        <end position="299"/>
    </location>
</feature>
<dbReference type="InterPro" id="IPR001412">
    <property type="entry name" value="aa-tRNA-synth_I_CS"/>
</dbReference>
<evidence type="ECO:0000259" key="9">
    <source>
        <dbReference type="Pfam" id="PF00749"/>
    </source>
</evidence>
<dbReference type="RefSeq" id="WP_323732770.1">
    <property type="nucleotide sequence ID" value="NZ_CP110820.1"/>
</dbReference>
<organism evidence="11 12">
    <name type="scientific">Candidatus Bandiella euplotis</name>
    <dbReference type="NCBI Taxonomy" id="1664265"/>
    <lineage>
        <taxon>Bacteria</taxon>
        <taxon>Pseudomonadati</taxon>
        <taxon>Pseudomonadota</taxon>
        <taxon>Alphaproteobacteria</taxon>
        <taxon>Rickettsiales</taxon>
        <taxon>Candidatus Midichloriaceae</taxon>
        <taxon>Candidatus Bandiella</taxon>
    </lineage>
</organism>
<feature type="short sequence motif" description="'KMSKS' region" evidence="8">
    <location>
        <begin position="232"/>
        <end position="236"/>
    </location>
</feature>
<keyword evidence="4 8" id="KW-0547">Nucleotide-binding</keyword>
<evidence type="ECO:0000256" key="6">
    <source>
        <dbReference type="ARBA" id="ARBA00022917"/>
    </source>
</evidence>
<comment type="function">
    <text evidence="8">Catalyzes the attachment of glutamate to tRNA(Glu) in a two-step reaction: glutamate is first activated by ATP to form Glu-AMP and then transferred to the acceptor end of tRNA(Glu).</text>
</comment>
<dbReference type="Pfam" id="PF00749">
    <property type="entry name" value="tRNA-synt_1c"/>
    <property type="match status" value="1"/>
</dbReference>
<dbReference type="SUPFAM" id="SSF52374">
    <property type="entry name" value="Nucleotidylyl transferase"/>
    <property type="match status" value="1"/>
</dbReference>
<dbReference type="PRINTS" id="PR00987">
    <property type="entry name" value="TRNASYNTHGLU"/>
</dbReference>
<dbReference type="NCBIfam" id="TIGR00464">
    <property type="entry name" value="gltX_bact"/>
    <property type="match status" value="1"/>
</dbReference>
<dbReference type="PANTHER" id="PTHR43311">
    <property type="entry name" value="GLUTAMATE--TRNA LIGASE"/>
    <property type="match status" value="1"/>
</dbReference>
<evidence type="ECO:0000256" key="3">
    <source>
        <dbReference type="ARBA" id="ARBA00022598"/>
    </source>
</evidence>
<dbReference type="Proteomes" id="UP001327219">
    <property type="component" value="Chromosome"/>
</dbReference>
<evidence type="ECO:0000256" key="1">
    <source>
        <dbReference type="ARBA" id="ARBA00007894"/>
    </source>
</evidence>
<evidence type="ECO:0000256" key="5">
    <source>
        <dbReference type="ARBA" id="ARBA00022840"/>
    </source>
</evidence>
<dbReference type="Gene3D" id="1.10.10.350">
    <property type="match status" value="1"/>
</dbReference>
<evidence type="ECO:0000256" key="7">
    <source>
        <dbReference type="ARBA" id="ARBA00023146"/>
    </source>
</evidence>
<name>A0ABZ0UPV8_9RICK</name>
<dbReference type="InterPro" id="IPR020058">
    <property type="entry name" value="Glu/Gln-tRNA-synth_Ib_cat-dom"/>
</dbReference>
<dbReference type="EC" id="6.1.1.17" evidence="8"/>
<dbReference type="PROSITE" id="PS00178">
    <property type="entry name" value="AA_TRNA_LIGASE_I"/>
    <property type="match status" value="1"/>
</dbReference>
<comment type="caution">
    <text evidence="8">Lacks conserved residue(s) required for the propagation of feature annotation.</text>
</comment>
<dbReference type="InterPro" id="IPR000924">
    <property type="entry name" value="Glu/Gln-tRNA-synth"/>
</dbReference>
<feature type="binding site" evidence="8">
    <location>
        <position position="235"/>
    </location>
    <ligand>
        <name>ATP</name>
        <dbReference type="ChEBI" id="CHEBI:30616"/>
    </ligand>
</feature>
<proteinExistence type="inferred from homology"/>
<keyword evidence="3 8" id="KW-0436">Ligase</keyword>
<comment type="subunit">
    <text evidence="8">Monomer.</text>
</comment>
<dbReference type="SUPFAM" id="SSF48163">
    <property type="entry name" value="An anticodon-binding domain of class I aminoacyl-tRNA synthetases"/>
    <property type="match status" value="1"/>
</dbReference>
<dbReference type="InterPro" id="IPR008925">
    <property type="entry name" value="aa_tRNA-synth_I_cd-bd_sf"/>
</dbReference>
<evidence type="ECO:0000256" key="2">
    <source>
        <dbReference type="ARBA" id="ARBA00022490"/>
    </source>
</evidence>
<dbReference type="GO" id="GO:0016874">
    <property type="term" value="F:ligase activity"/>
    <property type="evidence" value="ECO:0007669"/>
    <property type="project" value="UniProtKB-KW"/>
</dbReference>
<evidence type="ECO:0000259" key="10">
    <source>
        <dbReference type="Pfam" id="PF19269"/>
    </source>
</evidence>